<dbReference type="PROSITE" id="PS50244">
    <property type="entry name" value="S5A_REDUCTASE"/>
    <property type="match status" value="1"/>
</dbReference>
<protein>
    <recommendedName>
        <fullName evidence="7">3-oxo-5-alpha-steroid 4-dehydrogenase C-terminal domain-containing protein</fullName>
    </recommendedName>
</protein>
<dbReference type="PANTHER" id="PTHR10556">
    <property type="entry name" value="3-OXO-5-ALPHA-STEROID 4-DEHYDROGENASE"/>
    <property type="match status" value="1"/>
</dbReference>
<dbReference type="VEuPathDB" id="FungiDB:PHYBLDRAFT_165578"/>
<comment type="similarity">
    <text evidence="2">Belongs to the steroid 5-alpha reductase family.</text>
</comment>
<evidence type="ECO:0000256" key="4">
    <source>
        <dbReference type="ARBA" id="ARBA00022989"/>
    </source>
</evidence>
<dbReference type="InterPro" id="IPR001104">
    <property type="entry name" value="3-oxo-5_a-steroid_4-DH_C"/>
</dbReference>
<proteinExistence type="inferred from homology"/>
<dbReference type="AlphaFoldDB" id="A0A167P1T3"/>
<keyword evidence="9" id="KW-1185">Reference proteome</keyword>
<name>A0A167P1T3_PHYB8</name>
<keyword evidence="4 6" id="KW-1133">Transmembrane helix</keyword>
<feature type="domain" description="3-oxo-5-alpha-steroid 4-dehydrogenase C-terminal" evidence="7">
    <location>
        <begin position="150"/>
        <end position="268"/>
    </location>
</feature>
<feature type="transmembrane region" description="Helical" evidence="6">
    <location>
        <begin position="143"/>
        <end position="165"/>
    </location>
</feature>
<accession>A0A167P1T3</accession>
<gene>
    <name evidence="8" type="ORF">PHYBLDRAFT_165578</name>
</gene>
<keyword evidence="5 6" id="KW-0472">Membrane</keyword>
<dbReference type="InterPro" id="IPR039357">
    <property type="entry name" value="SRD5A/TECR"/>
</dbReference>
<evidence type="ECO:0000256" key="3">
    <source>
        <dbReference type="ARBA" id="ARBA00022692"/>
    </source>
</evidence>
<dbReference type="EMBL" id="KV440975">
    <property type="protein sequence ID" value="OAD77084.1"/>
    <property type="molecule type" value="Genomic_DNA"/>
</dbReference>
<dbReference type="Pfam" id="PF02544">
    <property type="entry name" value="Steroid_dh"/>
    <property type="match status" value="1"/>
</dbReference>
<feature type="transmembrane region" description="Helical" evidence="6">
    <location>
        <begin position="19"/>
        <end position="38"/>
    </location>
</feature>
<dbReference type="GO" id="GO:0016020">
    <property type="term" value="C:membrane"/>
    <property type="evidence" value="ECO:0007669"/>
    <property type="project" value="UniProtKB-SubCell"/>
</dbReference>
<comment type="subcellular location">
    <subcellularLocation>
        <location evidence="1">Membrane</location>
        <topology evidence="1">Multi-pass membrane protein</topology>
    </subcellularLocation>
</comment>
<keyword evidence="3 6" id="KW-0812">Transmembrane</keyword>
<evidence type="ECO:0000259" key="7">
    <source>
        <dbReference type="Pfam" id="PF02544"/>
    </source>
</evidence>
<evidence type="ECO:0000313" key="9">
    <source>
        <dbReference type="Proteomes" id="UP000077315"/>
    </source>
</evidence>
<dbReference type="STRING" id="763407.A0A167P1T3"/>
<dbReference type="PANTHER" id="PTHR10556:SF35">
    <property type="entry name" value="3-OXO-5-ALPHA-STEROID 4-DEHYDROGENASE FAMILY PROTEIN"/>
    <property type="match status" value="1"/>
</dbReference>
<dbReference type="InParanoid" id="A0A167P1T3"/>
<evidence type="ECO:0000256" key="1">
    <source>
        <dbReference type="ARBA" id="ARBA00004141"/>
    </source>
</evidence>
<dbReference type="RefSeq" id="XP_018295124.1">
    <property type="nucleotide sequence ID" value="XM_018435263.1"/>
</dbReference>
<evidence type="ECO:0000313" key="8">
    <source>
        <dbReference type="EMBL" id="OAD77084.1"/>
    </source>
</evidence>
<reference evidence="9" key="1">
    <citation type="submission" date="2015-06" db="EMBL/GenBank/DDBJ databases">
        <title>Expansion of signal transduction pathways in fungi by whole-genome duplication.</title>
        <authorList>
            <consortium name="DOE Joint Genome Institute"/>
            <person name="Corrochano L.M."/>
            <person name="Kuo A."/>
            <person name="Marcet-Houben M."/>
            <person name="Polaino S."/>
            <person name="Salamov A."/>
            <person name="Villalobos J.M."/>
            <person name="Alvarez M.I."/>
            <person name="Avalos J."/>
            <person name="Benito E.P."/>
            <person name="Benoit I."/>
            <person name="Burger G."/>
            <person name="Camino L.P."/>
            <person name="Canovas D."/>
            <person name="Cerda-Olmedo E."/>
            <person name="Cheng J.-F."/>
            <person name="Dominguez A."/>
            <person name="Elias M."/>
            <person name="Eslava A.P."/>
            <person name="Glaser F."/>
            <person name="Grimwood J."/>
            <person name="Gutierrez G."/>
            <person name="Heitman J."/>
            <person name="Henrissat B."/>
            <person name="Iturriaga E.A."/>
            <person name="Lang B.F."/>
            <person name="Lavin J.L."/>
            <person name="Lee S."/>
            <person name="Li W."/>
            <person name="Lindquist E."/>
            <person name="Lopez-Garcia S."/>
            <person name="Luque E.M."/>
            <person name="Marcos A.T."/>
            <person name="Martin J."/>
            <person name="McCluskey K."/>
            <person name="Medina H.R."/>
            <person name="Miralles-Duran A."/>
            <person name="Miyazaki A."/>
            <person name="Munoz-Torres E."/>
            <person name="Oguiza J.A."/>
            <person name="Ohm R."/>
            <person name="Olmedo M."/>
            <person name="Orejas M."/>
            <person name="Ortiz-Castellanos L."/>
            <person name="Pisabarro A.G."/>
            <person name="Rodriguez-Romero J."/>
            <person name="Ruiz-Herrera J."/>
            <person name="Ruiz-Vazquez R."/>
            <person name="Sanz C."/>
            <person name="Schackwitz W."/>
            <person name="Schmutz J."/>
            <person name="Shahriari M."/>
            <person name="Shelest E."/>
            <person name="Silva-Franco F."/>
            <person name="Soanes D."/>
            <person name="Syed K."/>
            <person name="Tagua V.G."/>
            <person name="Talbot N.J."/>
            <person name="Thon M."/>
            <person name="De vries R.P."/>
            <person name="Wiebenga A."/>
            <person name="Yadav J.S."/>
            <person name="Braun E.L."/>
            <person name="Baker S."/>
            <person name="Garre V."/>
            <person name="Horwitz B."/>
            <person name="Torres-Martinez S."/>
            <person name="Idnurm A."/>
            <person name="Herrera-Estrella A."/>
            <person name="Gabaldon T."/>
            <person name="Grigoriev I.V."/>
        </authorList>
    </citation>
    <scope>NUCLEOTIDE SEQUENCE [LARGE SCALE GENOMIC DNA]</scope>
    <source>
        <strain evidence="9">NRRL 1555(-)</strain>
    </source>
</reference>
<feature type="transmembrane region" description="Helical" evidence="6">
    <location>
        <begin position="58"/>
        <end position="75"/>
    </location>
</feature>
<organism evidence="8 9">
    <name type="scientific">Phycomyces blakesleeanus (strain ATCC 8743b / DSM 1359 / FGSC 10004 / NBRC 33097 / NRRL 1555)</name>
    <dbReference type="NCBI Taxonomy" id="763407"/>
    <lineage>
        <taxon>Eukaryota</taxon>
        <taxon>Fungi</taxon>
        <taxon>Fungi incertae sedis</taxon>
        <taxon>Mucoromycota</taxon>
        <taxon>Mucoromycotina</taxon>
        <taxon>Mucoromycetes</taxon>
        <taxon>Mucorales</taxon>
        <taxon>Phycomycetaceae</taxon>
        <taxon>Phycomyces</taxon>
    </lineage>
</organism>
<dbReference type="GO" id="GO:0016627">
    <property type="term" value="F:oxidoreductase activity, acting on the CH-CH group of donors"/>
    <property type="evidence" value="ECO:0007669"/>
    <property type="project" value="InterPro"/>
</dbReference>
<dbReference type="GO" id="GO:0006629">
    <property type="term" value="P:lipid metabolic process"/>
    <property type="evidence" value="ECO:0007669"/>
    <property type="project" value="InterPro"/>
</dbReference>
<feature type="transmembrane region" description="Helical" evidence="6">
    <location>
        <begin position="113"/>
        <end position="131"/>
    </location>
</feature>
<dbReference type="GeneID" id="28996169"/>
<sequence>MAYITSIGLYVPEWTSFNVGLFILGICLCLSAVATETLEPTPYSKFGNRLVDTIPTRWAMLAMYLPSLLVCALPFDHPHWPFSRFEWIHTITFLHFFKRLIEVIWVHRYSGKTNIVTTVIISSTYTATSFFDLLVVSRMPSSVFSFGWGLAGLILVIVGETTNGYHHYLLRQLRKDIVDTKSSTSSAYRLPRGGLFEYAVAPHYFAEQLTYLGLIFLSQNVVSLSIKFFPMIYLTLRAARTHEWYYDNLLKSEKILLASRKRLIPFVW</sequence>
<dbReference type="Proteomes" id="UP000077315">
    <property type="component" value="Unassembled WGS sequence"/>
</dbReference>
<evidence type="ECO:0000256" key="2">
    <source>
        <dbReference type="ARBA" id="ARBA00007742"/>
    </source>
</evidence>
<dbReference type="OrthoDB" id="5788137at2759"/>
<evidence type="ECO:0000256" key="6">
    <source>
        <dbReference type="SAM" id="Phobius"/>
    </source>
</evidence>
<evidence type="ECO:0000256" key="5">
    <source>
        <dbReference type="ARBA" id="ARBA00023136"/>
    </source>
</evidence>